<keyword evidence="5" id="KW-0131">Cell cycle</keyword>
<organism evidence="7 8">
    <name type="scientific">Oopsacas minuta</name>
    <dbReference type="NCBI Taxonomy" id="111878"/>
    <lineage>
        <taxon>Eukaryota</taxon>
        <taxon>Metazoa</taxon>
        <taxon>Porifera</taxon>
        <taxon>Hexactinellida</taxon>
        <taxon>Hexasterophora</taxon>
        <taxon>Lyssacinosida</taxon>
        <taxon>Leucopsacidae</taxon>
        <taxon>Oopsacas</taxon>
    </lineage>
</organism>
<dbReference type="GO" id="GO:0000785">
    <property type="term" value="C:chromatin"/>
    <property type="evidence" value="ECO:0007669"/>
    <property type="project" value="TreeGrafter"/>
</dbReference>
<dbReference type="PANTHER" id="PTHR12663">
    <property type="entry name" value="ANDROGEN INDUCED INHIBITOR OF PROLIFERATION AS3 / PDS5-RELATED"/>
    <property type="match status" value="1"/>
</dbReference>
<protein>
    <submittedName>
        <fullName evidence="7">Sister chromatid cohesion protein PDS5-like protein B-like</fullName>
    </submittedName>
</protein>
<evidence type="ECO:0000256" key="1">
    <source>
        <dbReference type="ARBA" id="ARBA00004123"/>
    </source>
</evidence>
<evidence type="ECO:0000256" key="6">
    <source>
        <dbReference type="SAM" id="MobiDB-lite"/>
    </source>
</evidence>
<proteinExistence type="predicted"/>
<keyword evidence="2" id="KW-0132">Cell division</keyword>
<dbReference type="GO" id="GO:0051301">
    <property type="term" value="P:cell division"/>
    <property type="evidence" value="ECO:0007669"/>
    <property type="project" value="UniProtKB-KW"/>
</dbReference>
<evidence type="ECO:0000256" key="3">
    <source>
        <dbReference type="ARBA" id="ARBA00022776"/>
    </source>
</evidence>
<comment type="subcellular location">
    <subcellularLocation>
        <location evidence="1">Nucleus</location>
    </subcellularLocation>
</comment>
<evidence type="ECO:0000256" key="5">
    <source>
        <dbReference type="ARBA" id="ARBA00023306"/>
    </source>
</evidence>
<keyword evidence="8" id="KW-1185">Reference proteome</keyword>
<feature type="compositionally biased region" description="Low complexity" evidence="6">
    <location>
        <begin position="1174"/>
        <end position="1184"/>
    </location>
</feature>
<keyword evidence="3" id="KW-0498">Mitosis</keyword>
<dbReference type="PANTHER" id="PTHR12663:SF0">
    <property type="entry name" value="PRECOCIOUS DISSOCIATION OF SISTERS 5, ISOFORM A"/>
    <property type="match status" value="1"/>
</dbReference>
<evidence type="ECO:0000313" key="7">
    <source>
        <dbReference type="EMBL" id="KAI6660886.1"/>
    </source>
</evidence>
<sequence length="1195" mass="137049">MSQNLNKLKNISPELSPDELVNRLQSLELMLGKIDQQEGEIPSSITSLSSQLIDEDILNHKDRQVRFSTAICLGELFRICCPQPPFSLEALKSVFHLLLIQLRGLSNPKSSQYEKLCYLVETIAEVKCCLLCLDVEGGNEIVLEIFQTVFMCLHQDQGKRIQGFLLEILHCLLQESENLPDGVLETMLQYLVEPLSKERPVANKMIGKLLDKSFNQLEQYIRIFFNNWLVTGTNESGELSAQMYELLYQLHLVQPQLVTNVLPQLEVKVKGSEVKDRLDGVQVLTKLLSARDYLLARSNKSLWQMFLSRFRDIDPKVRLLCLQSCKQFYKESELLPDLIEQWNERHCDSEEAIRREVIKLVSMVLETPDRYTLLSQEGLTRLCDILRERMLDKKWQVRKTAMTSAAVIHLKIWSSGETLEKIRISATCVEWVLEKLLHQYYQPFNQDKCYVTNLIIKHLFPVIHPPTRYLALVTAFRACNENAVLALTEILRKRMDTDVCFRNVVDPKTPEAEKIHSIDILSRYVPESEHLKTFLDMIENDRKLAKNIRELLKQNLSVEASLKVRDQILSQIGTEHKCYIVARSVMDISVSPVIDKEGITLLLNYVWDDLTEDNTDGAESTLKLIKLFLQNNPTLLPSQESLNKLLQLCRTDEHTVSLAAVELLAINAGSLKNSSLPVLSQIQSAMISFATQSVPCFAKHAVKYLSIACKDSHSILHKVLMRLREHHMDFEDDKVETAITSFGCIALFEPQIYTNKLAKEIFNKFMIKEIISKDRESPVKGRRGRNWEVESKLSREVQIKLCALKAVMRWMLGCEDREDSKMLPCLKLFCDIIENEGDLMNQGCLLSAEKAYMRLKASTCLLKLGTDKECNKALTYDQWYKLSTIITDPCQKVREIFIRKLTKDARSLHLPPQYTSLFCLSALDINIEVYKFAKQQFQRCITFRKQLVDRIGEMKVEPALILPEYILPYVIHLLAYDEELSGPSPDAIKKAEKCLWFTLEPIVQKTNRYPFFMKLLNTIKSTNEAVLDTPESTERLHSMCDLVGKILATKVHQISTEQYRDPILLPKHLYKQSIIPPEGFMEEPEIISPIVNHSVMNTEDDERSVNGTTIQTTQQEDIISHTPIEEPTSAQDITVDTDITDSIQEPDISDFNSSLQIVSGRKRRRTPSDALTESFSSSSNSDKSTGVRKSQRKRM</sequence>
<evidence type="ECO:0000256" key="4">
    <source>
        <dbReference type="ARBA" id="ARBA00023242"/>
    </source>
</evidence>
<dbReference type="Gene3D" id="1.25.10.10">
    <property type="entry name" value="Leucine-rich Repeat Variant"/>
    <property type="match status" value="1"/>
</dbReference>
<comment type="caution">
    <text evidence="7">The sequence shown here is derived from an EMBL/GenBank/DDBJ whole genome shotgun (WGS) entry which is preliminary data.</text>
</comment>
<dbReference type="Pfam" id="PF20168">
    <property type="entry name" value="PDS5"/>
    <property type="match status" value="1"/>
</dbReference>
<dbReference type="InterPro" id="IPR016024">
    <property type="entry name" value="ARM-type_fold"/>
</dbReference>
<dbReference type="EMBL" id="JAKMXF010000022">
    <property type="protein sequence ID" value="KAI6660886.1"/>
    <property type="molecule type" value="Genomic_DNA"/>
</dbReference>
<feature type="region of interest" description="Disordered" evidence="6">
    <location>
        <begin position="1100"/>
        <end position="1195"/>
    </location>
</feature>
<dbReference type="GO" id="GO:0007064">
    <property type="term" value="P:mitotic sister chromatid cohesion"/>
    <property type="evidence" value="ECO:0007669"/>
    <property type="project" value="InterPro"/>
</dbReference>
<reference evidence="7 8" key="1">
    <citation type="journal article" date="2023" name="BMC Biol.">
        <title>The compact genome of the sponge Oopsacas minuta (Hexactinellida) is lacking key metazoan core genes.</title>
        <authorList>
            <person name="Santini S."/>
            <person name="Schenkelaars Q."/>
            <person name="Jourda C."/>
            <person name="Duchesne M."/>
            <person name="Belahbib H."/>
            <person name="Rocher C."/>
            <person name="Selva M."/>
            <person name="Riesgo A."/>
            <person name="Vervoort M."/>
            <person name="Leys S.P."/>
            <person name="Kodjabachian L."/>
            <person name="Le Bivic A."/>
            <person name="Borchiellini C."/>
            <person name="Claverie J.M."/>
            <person name="Renard E."/>
        </authorList>
    </citation>
    <scope>NUCLEOTIDE SEQUENCE [LARGE SCALE GENOMIC DNA]</scope>
    <source>
        <strain evidence="7">SPO-2</strain>
    </source>
</reference>
<dbReference type="GO" id="GO:0006281">
    <property type="term" value="P:DNA repair"/>
    <property type="evidence" value="ECO:0007669"/>
    <property type="project" value="TreeGrafter"/>
</dbReference>
<accession>A0AAV7KID9</accession>
<gene>
    <name evidence="7" type="ORF">LOD99_13610</name>
</gene>
<keyword evidence="4" id="KW-0539">Nucleus</keyword>
<dbReference type="InterPro" id="IPR039776">
    <property type="entry name" value="Pds5"/>
</dbReference>
<dbReference type="InterPro" id="IPR011989">
    <property type="entry name" value="ARM-like"/>
</dbReference>
<dbReference type="AlphaFoldDB" id="A0AAV7KID9"/>
<dbReference type="Proteomes" id="UP001165289">
    <property type="component" value="Unassembled WGS sequence"/>
</dbReference>
<dbReference type="SUPFAM" id="SSF48371">
    <property type="entry name" value="ARM repeat"/>
    <property type="match status" value="1"/>
</dbReference>
<name>A0AAV7KID9_9METZ</name>
<feature type="compositionally biased region" description="Low complexity" evidence="6">
    <location>
        <begin position="1108"/>
        <end position="1117"/>
    </location>
</feature>
<evidence type="ECO:0000256" key="2">
    <source>
        <dbReference type="ARBA" id="ARBA00022618"/>
    </source>
</evidence>
<evidence type="ECO:0000313" key="8">
    <source>
        <dbReference type="Proteomes" id="UP001165289"/>
    </source>
</evidence>
<dbReference type="GO" id="GO:0005634">
    <property type="term" value="C:nucleus"/>
    <property type="evidence" value="ECO:0007669"/>
    <property type="project" value="UniProtKB-SubCell"/>
</dbReference>
<feature type="compositionally biased region" description="Low complexity" evidence="6">
    <location>
        <begin position="1132"/>
        <end position="1143"/>
    </location>
</feature>